<gene>
    <name evidence="3" type="ORF">O3P69_000342</name>
</gene>
<dbReference type="GO" id="GO:0005576">
    <property type="term" value="C:extracellular region"/>
    <property type="evidence" value="ECO:0007669"/>
    <property type="project" value="InterPro"/>
</dbReference>
<dbReference type="AlphaFoldDB" id="A0AAW0UVP6"/>
<sequence length="172" mass="19252">MFLKSVLIAVTVACVSSLPRVRRDSTPEEYELPANATAILGRGVRTGFVCDGKVYGFYADPDNACQIFHLCYPYVDADLVVKLRMFSFICGPQLVFDQEKLVCDFPENSLPCEAAPSFYSINNFFGRVELNFREGPPPPLPEQPDFQLQTFGEFRQVLAEAAATQNDPPRRS</sequence>
<accession>A0AAW0UVP6</accession>
<dbReference type="InterPro" id="IPR052976">
    <property type="entry name" value="Scoloptoxin-like"/>
</dbReference>
<organism evidence="3 4">
    <name type="scientific">Scylla paramamosain</name>
    <name type="common">Mud crab</name>
    <dbReference type="NCBI Taxonomy" id="85552"/>
    <lineage>
        <taxon>Eukaryota</taxon>
        <taxon>Metazoa</taxon>
        <taxon>Ecdysozoa</taxon>
        <taxon>Arthropoda</taxon>
        <taxon>Crustacea</taxon>
        <taxon>Multicrustacea</taxon>
        <taxon>Malacostraca</taxon>
        <taxon>Eumalacostraca</taxon>
        <taxon>Eucarida</taxon>
        <taxon>Decapoda</taxon>
        <taxon>Pleocyemata</taxon>
        <taxon>Brachyura</taxon>
        <taxon>Eubrachyura</taxon>
        <taxon>Portunoidea</taxon>
        <taxon>Portunidae</taxon>
        <taxon>Portuninae</taxon>
        <taxon>Scylla</taxon>
    </lineage>
</organism>
<feature type="chain" id="PRO_5043564633" description="Chitin-binding type-2 domain-containing protein" evidence="1">
    <location>
        <begin position="18"/>
        <end position="172"/>
    </location>
</feature>
<dbReference type="EMBL" id="JARAKH010000005">
    <property type="protein sequence ID" value="KAK8404204.1"/>
    <property type="molecule type" value="Genomic_DNA"/>
</dbReference>
<dbReference type="PANTHER" id="PTHR22933:SF43">
    <property type="entry name" value="LP10131P"/>
    <property type="match status" value="1"/>
</dbReference>
<keyword evidence="4" id="KW-1185">Reference proteome</keyword>
<dbReference type="GO" id="GO:0008061">
    <property type="term" value="F:chitin binding"/>
    <property type="evidence" value="ECO:0007669"/>
    <property type="project" value="InterPro"/>
</dbReference>
<dbReference type="SMART" id="SM00494">
    <property type="entry name" value="ChtBD2"/>
    <property type="match status" value="1"/>
</dbReference>
<keyword evidence="1" id="KW-0732">Signal</keyword>
<feature type="signal peptide" evidence="1">
    <location>
        <begin position="1"/>
        <end position="17"/>
    </location>
</feature>
<evidence type="ECO:0000256" key="1">
    <source>
        <dbReference type="SAM" id="SignalP"/>
    </source>
</evidence>
<feature type="domain" description="Chitin-binding type-2" evidence="2">
    <location>
        <begin position="47"/>
        <end position="114"/>
    </location>
</feature>
<evidence type="ECO:0000259" key="2">
    <source>
        <dbReference type="PROSITE" id="PS50940"/>
    </source>
</evidence>
<proteinExistence type="predicted"/>
<protein>
    <recommendedName>
        <fullName evidence="2">Chitin-binding type-2 domain-containing protein</fullName>
    </recommendedName>
</protein>
<dbReference type="Gene3D" id="2.170.140.10">
    <property type="entry name" value="Chitin binding domain"/>
    <property type="match status" value="1"/>
</dbReference>
<dbReference type="PANTHER" id="PTHR22933">
    <property type="entry name" value="FI18007P1-RELATED"/>
    <property type="match status" value="1"/>
</dbReference>
<dbReference type="PROSITE" id="PS50940">
    <property type="entry name" value="CHIT_BIND_II"/>
    <property type="match status" value="1"/>
</dbReference>
<reference evidence="3 4" key="1">
    <citation type="submission" date="2023-03" db="EMBL/GenBank/DDBJ databases">
        <title>High-quality genome of Scylla paramamosain provides insights in environmental adaptation.</title>
        <authorList>
            <person name="Zhang L."/>
        </authorList>
    </citation>
    <scope>NUCLEOTIDE SEQUENCE [LARGE SCALE GENOMIC DNA]</scope>
    <source>
        <strain evidence="3">LZ_2023a</strain>
        <tissue evidence="3">Muscle</tissue>
    </source>
</reference>
<dbReference type="SUPFAM" id="SSF57625">
    <property type="entry name" value="Invertebrate chitin-binding proteins"/>
    <property type="match status" value="1"/>
</dbReference>
<dbReference type="Pfam" id="PF01607">
    <property type="entry name" value="CBM_14"/>
    <property type="match status" value="1"/>
</dbReference>
<comment type="caution">
    <text evidence="3">The sequence shown here is derived from an EMBL/GenBank/DDBJ whole genome shotgun (WGS) entry which is preliminary data.</text>
</comment>
<name>A0AAW0UVP6_SCYPA</name>
<dbReference type="InterPro" id="IPR002557">
    <property type="entry name" value="Chitin-bd_dom"/>
</dbReference>
<evidence type="ECO:0000313" key="4">
    <source>
        <dbReference type="Proteomes" id="UP001487740"/>
    </source>
</evidence>
<evidence type="ECO:0000313" key="3">
    <source>
        <dbReference type="EMBL" id="KAK8404204.1"/>
    </source>
</evidence>
<dbReference type="InterPro" id="IPR036508">
    <property type="entry name" value="Chitin-bd_dom_sf"/>
</dbReference>
<dbReference type="Proteomes" id="UP001487740">
    <property type="component" value="Unassembled WGS sequence"/>
</dbReference>